<dbReference type="AlphaFoldDB" id="A0A5B7B3J6"/>
<organism evidence="3">
    <name type="scientific">Davidia involucrata</name>
    <name type="common">Dove tree</name>
    <dbReference type="NCBI Taxonomy" id="16924"/>
    <lineage>
        <taxon>Eukaryota</taxon>
        <taxon>Viridiplantae</taxon>
        <taxon>Streptophyta</taxon>
        <taxon>Embryophyta</taxon>
        <taxon>Tracheophyta</taxon>
        <taxon>Spermatophyta</taxon>
        <taxon>Magnoliopsida</taxon>
        <taxon>eudicotyledons</taxon>
        <taxon>Gunneridae</taxon>
        <taxon>Pentapetalae</taxon>
        <taxon>asterids</taxon>
        <taxon>Cornales</taxon>
        <taxon>Nyssaceae</taxon>
        <taxon>Davidia</taxon>
    </lineage>
</organism>
<dbReference type="SUPFAM" id="SSF101447">
    <property type="entry name" value="Formin homology 2 domain (FH2 domain)"/>
    <property type="match status" value="1"/>
</dbReference>
<feature type="chain" id="PRO_5022753989" evidence="2">
    <location>
        <begin position="32"/>
        <end position="236"/>
    </location>
</feature>
<name>A0A5B7B3J6_DAVIN</name>
<feature type="compositionally biased region" description="Polar residues" evidence="1">
    <location>
        <begin position="109"/>
        <end position="126"/>
    </location>
</feature>
<gene>
    <name evidence="3" type="ORF">Din_032505</name>
</gene>
<dbReference type="PROSITE" id="PS51257">
    <property type="entry name" value="PROKAR_LIPOPROTEIN"/>
    <property type="match status" value="1"/>
</dbReference>
<keyword evidence="2" id="KW-0732">Signal</keyword>
<feature type="signal peptide" evidence="2">
    <location>
        <begin position="1"/>
        <end position="31"/>
    </location>
</feature>
<evidence type="ECO:0000256" key="2">
    <source>
        <dbReference type="SAM" id="SignalP"/>
    </source>
</evidence>
<protein>
    <submittedName>
        <fullName evidence="3">Uncharacterized protein</fullName>
    </submittedName>
</protein>
<reference evidence="3" key="1">
    <citation type="submission" date="2019-08" db="EMBL/GenBank/DDBJ databases">
        <title>Reference gene set and small RNA set construction with multiple tissues from Davidia involucrata Baill.</title>
        <authorList>
            <person name="Yang H."/>
            <person name="Zhou C."/>
            <person name="Li G."/>
            <person name="Wang J."/>
            <person name="Gao P."/>
            <person name="Wang M."/>
            <person name="Wang R."/>
            <person name="Zhao Y."/>
        </authorList>
    </citation>
    <scope>NUCLEOTIDE SEQUENCE</scope>
    <source>
        <tissue evidence="3">Mixed with DoveR01_LX</tissue>
    </source>
</reference>
<evidence type="ECO:0000313" key="3">
    <source>
        <dbReference type="EMBL" id="MPA63064.1"/>
    </source>
</evidence>
<evidence type="ECO:0000256" key="1">
    <source>
        <dbReference type="SAM" id="MobiDB-lite"/>
    </source>
</evidence>
<feature type="compositionally biased region" description="Pro residues" evidence="1">
    <location>
        <begin position="89"/>
        <end position="99"/>
    </location>
</feature>
<proteinExistence type="predicted"/>
<dbReference type="PANTHER" id="PTHR36801">
    <property type="entry name" value="OS06G0150200 PROTEIN"/>
    <property type="match status" value="1"/>
</dbReference>
<feature type="region of interest" description="Disordered" evidence="1">
    <location>
        <begin position="39"/>
        <end position="153"/>
    </location>
</feature>
<accession>A0A5B7B3J6</accession>
<dbReference type="EMBL" id="GHES01032505">
    <property type="protein sequence ID" value="MPA63064.1"/>
    <property type="molecule type" value="Transcribed_RNA"/>
</dbReference>
<sequence>MGRKIPVSKNPSLHPILSLWLLLACIAATIATISSLCGALSRKKSPPPSASQHITTENSDSDVVISPMNEAKTTMEPSPQNEEEEEELPPPPPPPPPPGVLRGEASYHFRSNSTASQGRLSRSMSMRVQGGGRIWRQLSRREERHEKKRERKLNHEDSIWKKTIILGGKCRVPDDEDDAILYDEKGNRISTYHPRTASSLPVSRQTSFIDPDAIPNVEGQEKEVIKKSFGSSRRFH</sequence>
<dbReference type="PANTHER" id="PTHR36801:SF3">
    <property type="entry name" value="OS06G0150300 PROTEIN"/>
    <property type="match status" value="1"/>
</dbReference>